<evidence type="ECO:0000313" key="3">
    <source>
        <dbReference type="Proteomes" id="UP000595278"/>
    </source>
</evidence>
<dbReference type="KEGG" id="eaz:JHT90_11355"/>
<keyword evidence="2" id="KW-0378">Hydrolase</keyword>
<dbReference type="InterPro" id="IPR015797">
    <property type="entry name" value="NUDIX_hydrolase-like_dom_sf"/>
</dbReference>
<accession>A0A974RWC8</accession>
<dbReference type="Gene3D" id="1.10.10.10">
    <property type="entry name" value="Winged helix-like DNA-binding domain superfamily/Winged helix DNA-binding domain"/>
    <property type="match status" value="1"/>
</dbReference>
<proteinExistence type="predicted"/>
<organism evidence="2 3">
    <name type="scientific">Entomomonas asaccharolytica</name>
    <dbReference type="NCBI Taxonomy" id="2785331"/>
    <lineage>
        <taxon>Bacteria</taxon>
        <taxon>Pseudomonadati</taxon>
        <taxon>Pseudomonadota</taxon>
        <taxon>Gammaproteobacteria</taxon>
        <taxon>Pseudomonadales</taxon>
        <taxon>Pseudomonadaceae</taxon>
        <taxon>Entomomonas</taxon>
    </lineage>
</organism>
<dbReference type="GO" id="GO:0016787">
    <property type="term" value="F:hydrolase activity"/>
    <property type="evidence" value="ECO:0007669"/>
    <property type="project" value="UniProtKB-KW"/>
</dbReference>
<protein>
    <submittedName>
        <fullName evidence="2">NUDIX hydrolase</fullName>
    </submittedName>
</protein>
<dbReference type="PANTHER" id="PTHR43736">
    <property type="entry name" value="ADP-RIBOSE PYROPHOSPHATASE"/>
    <property type="match status" value="1"/>
</dbReference>
<feature type="domain" description="Nudix hydrolase" evidence="1">
    <location>
        <begin position="19"/>
        <end position="157"/>
    </location>
</feature>
<dbReference type="Proteomes" id="UP000595278">
    <property type="component" value="Chromosome"/>
</dbReference>
<dbReference type="AlphaFoldDB" id="A0A974RWC8"/>
<dbReference type="Pfam" id="PF21906">
    <property type="entry name" value="WHD_NrtR"/>
    <property type="match status" value="1"/>
</dbReference>
<reference evidence="2 3" key="1">
    <citation type="submission" date="2021-01" db="EMBL/GenBank/DDBJ databases">
        <title>Entomomonas sp. F2A isolated from a house cricket (Acheta domesticus).</title>
        <authorList>
            <person name="Spergser J."/>
            <person name="Busse H.-J."/>
        </authorList>
    </citation>
    <scope>NUCLEOTIDE SEQUENCE [LARGE SCALE GENOMIC DNA]</scope>
    <source>
        <strain evidence="2 3">F2A</strain>
    </source>
</reference>
<keyword evidence="3" id="KW-1185">Reference proteome</keyword>
<dbReference type="SUPFAM" id="SSF46785">
    <property type="entry name" value="Winged helix' DNA-binding domain"/>
    <property type="match status" value="1"/>
</dbReference>
<name>A0A974RWC8_9GAMM</name>
<evidence type="ECO:0000313" key="2">
    <source>
        <dbReference type="EMBL" id="QQP84982.1"/>
    </source>
</evidence>
<evidence type="ECO:0000259" key="1">
    <source>
        <dbReference type="PROSITE" id="PS51462"/>
    </source>
</evidence>
<sequence>MSRHPSKSKFTGSLDAIIRPLVTVDIAIFTVKDEQLQVLLVKRPNVEQEPFANYWALPGGLLDVAIDQDLNGCALRKLKEKTNVDTPYLEQVGAWGSNNRDPRGWSVTHVYFALLSADKVILQQGGNATEVAWFPITNDNIQKQLAFDHNELLSNAIQRLQAKVEYTSLPAFLLPDEFTLPDLQKVYEIVLNRQLDKSSFRTRILATSLVEPVTNKMRPATNRPAQIYRLTNPDRLTYFPRSFKYNEKTLKS</sequence>
<dbReference type="CDD" id="cd18873">
    <property type="entry name" value="NUDIX_NadM_like"/>
    <property type="match status" value="1"/>
</dbReference>
<dbReference type="InterPro" id="IPR036390">
    <property type="entry name" value="WH_DNA-bd_sf"/>
</dbReference>
<dbReference type="SUPFAM" id="SSF55811">
    <property type="entry name" value="Nudix"/>
    <property type="match status" value="1"/>
</dbReference>
<dbReference type="PROSITE" id="PS51462">
    <property type="entry name" value="NUDIX"/>
    <property type="match status" value="1"/>
</dbReference>
<dbReference type="InterPro" id="IPR036388">
    <property type="entry name" value="WH-like_DNA-bd_sf"/>
</dbReference>
<dbReference type="Gene3D" id="3.90.79.10">
    <property type="entry name" value="Nucleoside Triphosphate Pyrophosphohydrolase"/>
    <property type="match status" value="1"/>
</dbReference>
<dbReference type="InterPro" id="IPR054105">
    <property type="entry name" value="WHD_NrtR"/>
</dbReference>
<gene>
    <name evidence="2" type="ORF">JHT90_11355</name>
</gene>
<dbReference type="Pfam" id="PF00293">
    <property type="entry name" value="NUDIX"/>
    <property type="match status" value="1"/>
</dbReference>
<dbReference type="InterPro" id="IPR000086">
    <property type="entry name" value="NUDIX_hydrolase_dom"/>
</dbReference>
<dbReference type="EMBL" id="CP067393">
    <property type="protein sequence ID" value="QQP84982.1"/>
    <property type="molecule type" value="Genomic_DNA"/>
</dbReference>
<dbReference type="PANTHER" id="PTHR43736:SF4">
    <property type="entry name" value="SLR1690 PROTEIN"/>
    <property type="match status" value="1"/>
</dbReference>
<dbReference type="RefSeq" id="WP_201091022.1">
    <property type="nucleotide sequence ID" value="NZ_CP067393.1"/>
</dbReference>